<evidence type="ECO:0000256" key="2">
    <source>
        <dbReference type="SAM" id="MobiDB-lite"/>
    </source>
</evidence>
<feature type="region of interest" description="Disordered" evidence="2">
    <location>
        <begin position="297"/>
        <end position="405"/>
    </location>
</feature>
<feature type="compositionally biased region" description="Polar residues" evidence="2">
    <location>
        <begin position="128"/>
        <end position="142"/>
    </location>
</feature>
<dbReference type="GO" id="GO:0003779">
    <property type="term" value="F:actin binding"/>
    <property type="evidence" value="ECO:0007669"/>
    <property type="project" value="TreeGrafter"/>
</dbReference>
<evidence type="ECO:0000313" key="4">
    <source>
        <dbReference type="Proteomes" id="UP001148312"/>
    </source>
</evidence>
<dbReference type="GeneID" id="81622188"/>
<reference evidence="3" key="1">
    <citation type="submission" date="2022-12" db="EMBL/GenBank/DDBJ databases">
        <authorList>
            <person name="Petersen C."/>
        </authorList>
    </citation>
    <scope>NUCLEOTIDE SEQUENCE</scope>
    <source>
        <strain evidence="3">IBT 30728</strain>
    </source>
</reference>
<feature type="compositionally biased region" description="Basic and acidic residues" evidence="2">
    <location>
        <begin position="390"/>
        <end position="400"/>
    </location>
</feature>
<dbReference type="PANTHER" id="PTHR12751">
    <property type="entry name" value="PHOSPHATASE AND ACTIN REGULATOR PHACTR"/>
    <property type="match status" value="1"/>
</dbReference>
<feature type="coiled-coil region" evidence="1">
    <location>
        <begin position="419"/>
        <end position="461"/>
    </location>
</feature>
<keyword evidence="1" id="KW-0175">Coiled coil</keyword>
<sequence>MAALVQTISQHSSTTPVLQTRPTSASSSNTFIPHSTQNSGHSYQNMSWGTFNNGNTGVYRAGHPVVAPYTYAANMGPGASSPTAQHRPSWSPHLRPEHRTSSAPAIHQIAPHGSHQATPRLNNPAAGSVSNSAPANSSFRSHVSQDDSALPSRQSRADQPPRPVSMANLPPPNIALTASSATTAKPSPNRYRRPNQQRADSFQSQSSGSVTTPPAVEDKLPLGSGPILRTGGHNRVSSVDDASVQEKSQPELAKRYRRRSLGTMDPATYPQLDVQLPAASATQSGAYDFITFDSNTRPRSAHSHRDSVASGHSTQSSTSSPRECSPAETTAVIGKTVRTEEKRVNKPSPLSQQPSTTPDSPKLAPPKTQASTTATATATSSPESSPAARRLAELKNDQRRPGKSRLRRAFSFGSASELLKASSAQQAAAKREAAAAEQARREALREELGEEQAAIAEQQEASGLGENIYSHQGNFFRGSTDALSVSSTASSASMMLRKMGKGMKRGGRSLVGLFRPKSIASISSIEGAGASEQPMAAPRISVVNIEGERAELESVTVNADPQDMPRGGTVFPRSEGPSEPRRSVSVRERSQQRSVSDNTPDTRKSIMGGDRERAEVLSKIRKTRGILKKTHSDFGVSSQARAQNGSESPHSSAPPTPDDGLRAARPGEHIKIAGEDYFMSQGGRFAGDDPKGTPMTPQPTSRNIVFSPRIQYHDTWPSGEYDRRGDIATCNRLTPLLAQQIREEINNFKMEMEVHENSKIYTHFI</sequence>
<feature type="region of interest" description="Disordered" evidence="2">
    <location>
        <begin position="1"/>
        <end position="30"/>
    </location>
</feature>
<feature type="compositionally biased region" description="Basic and acidic residues" evidence="2">
    <location>
        <begin position="576"/>
        <end position="591"/>
    </location>
</feature>
<dbReference type="PANTHER" id="PTHR12751:SF18">
    <property type="entry name" value="PHOSPHATASE AND ACTIN REGULATOR 1"/>
    <property type="match status" value="1"/>
</dbReference>
<keyword evidence="4" id="KW-1185">Reference proteome</keyword>
<feature type="compositionally biased region" description="Polar residues" evidence="2">
    <location>
        <begin position="196"/>
        <end position="212"/>
    </location>
</feature>
<organism evidence="3 4">
    <name type="scientific">Penicillium diatomitis</name>
    <dbReference type="NCBI Taxonomy" id="2819901"/>
    <lineage>
        <taxon>Eukaryota</taxon>
        <taxon>Fungi</taxon>
        <taxon>Dikarya</taxon>
        <taxon>Ascomycota</taxon>
        <taxon>Pezizomycotina</taxon>
        <taxon>Eurotiomycetes</taxon>
        <taxon>Eurotiomycetidae</taxon>
        <taxon>Eurotiales</taxon>
        <taxon>Aspergillaceae</taxon>
        <taxon>Penicillium</taxon>
    </lineage>
</organism>
<feature type="compositionally biased region" description="Low complexity" evidence="2">
    <location>
        <begin position="308"/>
        <end position="324"/>
    </location>
</feature>
<dbReference type="GO" id="GO:0030036">
    <property type="term" value="P:actin cytoskeleton organization"/>
    <property type="evidence" value="ECO:0007669"/>
    <property type="project" value="TreeGrafter"/>
</dbReference>
<feature type="compositionally biased region" description="Polar residues" evidence="2">
    <location>
        <begin position="176"/>
        <end position="186"/>
    </location>
</feature>
<dbReference type="EMBL" id="JAPWDQ010000003">
    <property type="protein sequence ID" value="KAJ5490769.1"/>
    <property type="molecule type" value="Genomic_DNA"/>
</dbReference>
<dbReference type="Proteomes" id="UP001148312">
    <property type="component" value="Unassembled WGS sequence"/>
</dbReference>
<proteinExistence type="predicted"/>
<reference evidence="3" key="2">
    <citation type="journal article" date="2023" name="IMA Fungus">
        <title>Comparative genomic study of the Penicillium genus elucidates a diverse pangenome and 15 lateral gene transfer events.</title>
        <authorList>
            <person name="Petersen C."/>
            <person name="Sorensen T."/>
            <person name="Nielsen M.R."/>
            <person name="Sondergaard T.E."/>
            <person name="Sorensen J.L."/>
            <person name="Fitzpatrick D.A."/>
            <person name="Frisvad J.C."/>
            <person name="Nielsen K.L."/>
        </authorList>
    </citation>
    <scope>NUCLEOTIDE SEQUENCE</scope>
    <source>
        <strain evidence="3">IBT 30728</strain>
    </source>
</reference>
<protein>
    <recommendedName>
        <fullName evidence="5">Protein BNI4</fullName>
    </recommendedName>
</protein>
<name>A0A9X0BYS4_9EURO</name>
<feature type="region of interest" description="Disordered" evidence="2">
    <location>
        <begin position="553"/>
        <end position="664"/>
    </location>
</feature>
<evidence type="ECO:0008006" key="5">
    <source>
        <dbReference type="Google" id="ProtNLM"/>
    </source>
</evidence>
<feature type="compositionally biased region" description="Basic and acidic residues" evidence="2">
    <location>
        <begin position="600"/>
        <end position="618"/>
    </location>
</feature>
<feature type="region of interest" description="Disordered" evidence="2">
    <location>
        <begin position="77"/>
        <end position="268"/>
    </location>
</feature>
<gene>
    <name evidence="3" type="ORF">N7539_002336</name>
</gene>
<feature type="compositionally biased region" description="Low complexity" evidence="2">
    <location>
        <begin position="347"/>
        <end position="388"/>
    </location>
</feature>
<dbReference type="AlphaFoldDB" id="A0A9X0BYS4"/>
<feature type="compositionally biased region" description="Basic residues" evidence="2">
    <location>
        <begin position="619"/>
        <end position="629"/>
    </location>
</feature>
<accession>A0A9X0BYS4</accession>
<comment type="caution">
    <text evidence="3">The sequence shown here is derived from an EMBL/GenBank/DDBJ whole genome shotgun (WGS) entry which is preliminary data.</text>
</comment>
<evidence type="ECO:0000313" key="3">
    <source>
        <dbReference type="EMBL" id="KAJ5490769.1"/>
    </source>
</evidence>
<dbReference type="RefSeq" id="XP_056791898.1">
    <property type="nucleotide sequence ID" value="XM_056931939.1"/>
</dbReference>
<feature type="compositionally biased region" description="Polar residues" evidence="2">
    <location>
        <begin position="635"/>
        <end position="651"/>
    </location>
</feature>
<evidence type="ECO:0000256" key="1">
    <source>
        <dbReference type="SAM" id="Coils"/>
    </source>
</evidence>